<evidence type="ECO:0000313" key="2">
    <source>
        <dbReference type="EMBL" id="MCI04887.1"/>
    </source>
</evidence>
<feature type="non-terminal residue" evidence="2">
    <location>
        <position position="77"/>
    </location>
</feature>
<proteinExistence type="predicted"/>
<accession>A0A392NYP2</accession>
<name>A0A392NYP2_9FABA</name>
<feature type="region of interest" description="Disordered" evidence="1">
    <location>
        <begin position="19"/>
        <end position="44"/>
    </location>
</feature>
<keyword evidence="3" id="KW-1185">Reference proteome</keyword>
<reference evidence="2 3" key="1">
    <citation type="journal article" date="2018" name="Front. Plant Sci.">
        <title>Red Clover (Trifolium pratense) and Zigzag Clover (T. medium) - A Picture of Genomic Similarities and Differences.</title>
        <authorList>
            <person name="Dluhosova J."/>
            <person name="Istvanek J."/>
            <person name="Nedelnik J."/>
            <person name="Repkova J."/>
        </authorList>
    </citation>
    <scope>NUCLEOTIDE SEQUENCE [LARGE SCALE GENOMIC DNA]</scope>
    <source>
        <strain evidence="3">cv. 10/8</strain>
        <tissue evidence="2">Leaf</tissue>
    </source>
</reference>
<comment type="caution">
    <text evidence="2">The sequence shown here is derived from an EMBL/GenBank/DDBJ whole genome shotgun (WGS) entry which is preliminary data.</text>
</comment>
<feature type="compositionally biased region" description="Low complexity" evidence="1">
    <location>
        <begin position="19"/>
        <end position="28"/>
    </location>
</feature>
<evidence type="ECO:0000256" key="1">
    <source>
        <dbReference type="SAM" id="MobiDB-lite"/>
    </source>
</evidence>
<dbReference type="Proteomes" id="UP000265520">
    <property type="component" value="Unassembled WGS sequence"/>
</dbReference>
<sequence>MTSRPLHRSFSSLFRLPASCSSPALTSTPPLPRCPPLYDSDVSDSRPVRHRVRLYFPSSSPPRERFPPPIVERLAPL</sequence>
<dbReference type="EMBL" id="LXQA010056851">
    <property type="protein sequence ID" value="MCI04887.1"/>
    <property type="molecule type" value="Genomic_DNA"/>
</dbReference>
<organism evidence="2 3">
    <name type="scientific">Trifolium medium</name>
    <dbReference type="NCBI Taxonomy" id="97028"/>
    <lineage>
        <taxon>Eukaryota</taxon>
        <taxon>Viridiplantae</taxon>
        <taxon>Streptophyta</taxon>
        <taxon>Embryophyta</taxon>
        <taxon>Tracheophyta</taxon>
        <taxon>Spermatophyta</taxon>
        <taxon>Magnoliopsida</taxon>
        <taxon>eudicotyledons</taxon>
        <taxon>Gunneridae</taxon>
        <taxon>Pentapetalae</taxon>
        <taxon>rosids</taxon>
        <taxon>fabids</taxon>
        <taxon>Fabales</taxon>
        <taxon>Fabaceae</taxon>
        <taxon>Papilionoideae</taxon>
        <taxon>50 kb inversion clade</taxon>
        <taxon>NPAAA clade</taxon>
        <taxon>Hologalegina</taxon>
        <taxon>IRL clade</taxon>
        <taxon>Trifolieae</taxon>
        <taxon>Trifolium</taxon>
    </lineage>
</organism>
<protein>
    <submittedName>
        <fullName evidence="2">Uncharacterized protein</fullName>
    </submittedName>
</protein>
<evidence type="ECO:0000313" key="3">
    <source>
        <dbReference type="Proteomes" id="UP000265520"/>
    </source>
</evidence>
<dbReference type="AlphaFoldDB" id="A0A392NYP2"/>